<dbReference type="VEuPathDB" id="AmoebaDB:ACA1_234770"/>
<gene>
    <name evidence="3" type="ORF">ACA1_234770</name>
</gene>
<dbReference type="PANTHER" id="PTHR21539:SF0">
    <property type="entry name" value="SAGA-ASSOCIATED FACTOR 29"/>
    <property type="match status" value="1"/>
</dbReference>
<dbReference type="KEGG" id="acan:ACA1_234770"/>
<dbReference type="CDD" id="cd20393">
    <property type="entry name" value="Tudor_SGF29_rpt1"/>
    <property type="match status" value="1"/>
</dbReference>
<feature type="domain" description="SGF29 C-terminal" evidence="2">
    <location>
        <begin position="12"/>
        <end position="149"/>
    </location>
</feature>
<feature type="compositionally biased region" description="Polar residues" evidence="1">
    <location>
        <begin position="157"/>
        <end position="166"/>
    </location>
</feature>
<feature type="compositionally biased region" description="Low complexity" evidence="1">
    <location>
        <begin position="216"/>
        <end position="235"/>
    </location>
</feature>
<dbReference type="AlphaFoldDB" id="L8H0I6"/>
<dbReference type="InterPro" id="IPR010750">
    <property type="entry name" value="SGF29_tudor-like_dom"/>
</dbReference>
<dbReference type="InterPro" id="IPR037802">
    <property type="entry name" value="SGF29"/>
</dbReference>
<keyword evidence="4" id="KW-1185">Reference proteome</keyword>
<dbReference type="EMBL" id="KB007939">
    <property type="protein sequence ID" value="ELR19009.1"/>
    <property type="molecule type" value="Genomic_DNA"/>
</dbReference>
<evidence type="ECO:0000313" key="4">
    <source>
        <dbReference type="Proteomes" id="UP000011083"/>
    </source>
</evidence>
<accession>L8H0I6</accession>
<dbReference type="OrthoDB" id="10248436at2759"/>
<dbReference type="PANTHER" id="PTHR21539">
    <property type="entry name" value="SAGA-ASSOCIATED FACTOR 29"/>
    <property type="match status" value="1"/>
</dbReference>
<dbReference type="Proteomes" id="UP000011083">
    <property type="component" value="Unassembled WGS sequence"/>
</dbReference>
<dbReference type="Pfam" id="PF07039">
    <property type="entry name" value="SGF29_Tudor"/>
    <property type="match status" value="1"/>
</dbReference>
<feature type="compositionally biased region" description="Basic residues" evidence="1">
    <location>
        <begin position="143"/>
        <end position="152"/>
    </location>
</feature>
<dbReference type="GO" id="GO:0000124">
    <property type="term" value="C:SAGA complex"/>
    <property type="evidence" value="ECO:0007669"/>
    <property type="project" value="InterPro"/>
</dbReference>
<organism evidence="3 4">
    <name type="scientific">Acanthamoeba castellanii (strain ATCC 30010 / Neff)</name>
    <dbReference type="NCBI Taxonomy" id="1257118"/>
    <lineage>
        <taxon>Eukaryota</taxon>
        <taxon>Amoebozoa</taxon>
        <taxon>Discosea</taxon>
        <taxon>Longamoebia</taxon>
        <taxon>Centramoebida</taxon>
        <taxon>Acanthamoebidae</taxon>
        <taxon>Acanthamoeba</taxon>
    </lineage>
</organism>
<dbReference type="GeneID" id="14919779"/>
<dbReference type="RefSeq" id="XP_004341073.1">
    <property type="nucleotide sequence ID" value="XM_004341025.1"/>
</dbReference>
<dbReference type="OMA" id="FYEATIV"/>
<feature type="compositionally biased region" description="Polar residues" evidence="1">
    <location>
        <begin position="242"/>
        <end position="263"/>
    </location>
</feature>
<dbReference type="PROSITE" id="PS51518">
    <property type="entry name" value="SGF29_C"/>
    <property type="match status" value="1"/>
</dbReference>
<evidence type="ECO:0000313" key="3">
    <source>
        <dbReference type="EMBL" id="ELR19009.1"/>
    </source>
</evidence>
<protein>
    <recommendedName>
        <fullName evidence="2">SGF29 C-terminal domain-containing protein</fullName>
    </recommendedName>
</protein>
<reference evidence="3 4" key="1">
    <citation type="journal article" date="2013" name="Genome Biol.">
        <title>Genome of Acanthamoeba castellanii highlights extensive lateral gene transfer and early evolution of tyrosine kinase signaling.</title>
        <authorList>
            <person name="Clarke M."/>
            <person name="Lohan A.J."/>
            <person name="Liu B."/>
            <person name="Lagkouvardos I."/>
            <person name="Roy S."/>
            <person name="Zafar N."/>
            <person name="Bertelli C."/>
            <person name="Schilde C."/>
            <person name="Kianianmomeni A."/>
            <person name="Burglin T.R."/>
            <person name="Frech C."/>
            <person name="Turcotte B."/>
            <person name="Kopec K.O."/>
            <person name="Synnott J.M."/>
            <person name="Choo C."/>
            <person name="Paponov I."/>
            <person name="Finkler A."/>
            <person name="Soon Heng Tan C."/>
            <person name="Hutchins A.P."/>
            <person name="Weinmeier T."/>
            <person name="Rattei T."/>
            <person name="Chu J.S."/>
            <person name="Gimenez G."/>
            <person name="Irimia M."/>
            <person name="Rigden D.J."/>
            <person name="Fitzpatrick D.A."/>
            <person name="Lorenzo-Morales J."/>
            <person name="Bateman A."/>
            <person name="Chiu C.H."/>
            <person name="Tang P."/>
            <person name="Hegemann P."/>
            <person name="Fromm H."/>
            <person name="Raoult D."/>
            <person name="Greub G."/>
            <person name="Miranda-Saavedra D."/>
            <person name="Chen N."/>
            <person name="Nash P."/>
            <person name="Ginger M.L."/>
            <person name="Horn M."/>
            <person name="Schaap P."/>
            <person name="Caler L."/>
            <person name="Loftus B."/>
        </authorList>
    </citation>
    <scope>NUCLEOTIDE SEQUENCE [LARGE SCALE GENOMIC DNA]</scope>
    <source>
        <strain evidence="3 4">Neff</strain>
    </source>
</reference>
<dbReference type="InterPro" id="IPR047288">
    <property type="entry name" value="Tudor_SGF29_rpt1"/>
</dbReference>
<dbReference type="Gene3D" id="2.30.30.140">
    <property type="match status" value="1"/>
</dbReference>
<proteinExistence type="predicted"/>
<evidence type="ECO:0000259" key="2">
    <source>
        <dbReference type="PROSITE" id="PS51518"/>
    </source>
</evidence>
<sequence>MLDTNTRINDHIIAWLPRGQTVAAQVPYTKRKQEWIVASVVSWNEDEMTYVVKDEFPENKKMKSWTIPHHKVIRFPRDLRDPLMPGDRVLSLWYIPDTEEWSSMFYEATIVNTDDMEKTSTIWLRFNGDDEVYEIDSMKIVKKPKRRSKVPKRPFTSAINGSSSPLHSPPTDVYDEPRPHQRFNASPPEQPPHKKPRMMKMEEDQHHPPSRNVMETSPFSPISSASTSTSSTSSPYAKSLGANGTTTVGSTFHLNGTSSNRSISPDREHQPPHHHTPVSAAVFNNRYQFCGVLGKKMKRMGAILNERSKVSNT</sequence>
<evidence type="ECO:0000256" key="1">
    <source>
        <dbReference type="SAM" id="MobiDB-lite"/>
    </source>
</evidence>
<name>L8H0I6_ACACF</name>
<feature type="region of interest" description="Disordered" evidence="1">
    <location>
        <begin position="143"/>
        <end position="279"/>
    </location>
</feature>